<dbReference type="InterPro" id="IPR035980">
    <property type="entry name" value="Ribosomal_bS6_sf"/>
</dbReference>
<keyword evidence="4" id="KW-0687">Ribonucleoprotein</keyword>
<sequence>MRKYEVMYIIKADLEDEARQEVIKSLHAIITDNGGTIDNVDEWGVRELAYEIDDMNKGYYVVTKLTAGTDALKEFDRLIHINGNVIRYMIVSMEE</sequence>
<dbReference type="InterPro" id="IPR000529">
    <property type="entry name" value="Ribosomal_bS6"/>
</dbReference>
<gene>
    <name evidence="4" type="primary">rpsF_35</name>
    <name evidence="4" type="ORF">SDC9_137993</name>
</gene>
<dbReference type="GO" id="GO:0003735">
    <property type="term" value="F:structural constituent of ribosome"/>
    <property type="evidence" value="ECO:0007669"/>
    <property type="project" value="InterPro"/>
</dbReference>
<evidence type="ECO:0000256" key="3">
    <source>
        <dbReference type="ARBA" id="ARBA00022884"/>
    </source>
</evidence>
<dbReference type="PANTHER" id="PTHR21011:SF1">
    <property type="entry name" value="SMALL RIBOSOMAL SUBUNIT PROTEIN BS6M"/>
    <property type="match status" value="1"/>
</dbReference>
<keyword evidence="4" id="KW-0689">Ribosomal protein</keyword>
<keyword evidence="3" id="KW-0694">RNA-binding</keyword>
<organism evidence="4">
    <name type="scientific">bioreactor metagenome</name>
    <dbReference type="NCBI Taxonomy" id="1076179"/>
    <lineage>
        <taxon>unclassified sequences</taxon>
        <taxon>metagenomes</taxon>
        <taxon>ecological metagenomes</taxon>
    </lineage>
</organism>
<dbReference type="Gene3D" id="3.30.70.60">
    <property type="match status" value="1"/>
</dbReference>
<dbReference type="Pfam" id="PF01250">
    <property type="entry name" value="Ribosomal_S6"/>
    <property type="match status" value="1"/>
</dbReference>
<dbReference type="FunFam" id="3.30.70.60:FF:000002">
    <property type="entry name" value="30S ribosomal protein S6"/>
    <property type="match status" value="1"/>
</dbReference>
<dbReference type="HAMAP" id="MF_00360">
    <property type="entry name" value="Ribosomal_bS6"/>
    <property type="match status" value="1"/>
</dbReference>
<name>A0A645DN35_9ZZZZ</name>
<keyword evidence="2" id="KW-0699">rRNA-binding</keyword>
<dbReference type="InterPro" id="IPR014717">
    <property type="entry name" value="Transl_elong_EF1B/ribsomal_bS6"/>
</dbReference>
<comment type="similarity">
    <text evidence="1">Belongs to the bacterial ribosomal protein bS6 family.</text>
</comment>
<dbReference type="GO" id="GO:0070181">
    <property type="term" value="F:small ribosomal subunit rRNA binding"/>
    <property type="evidence" value="ECO:0007669"/>
    <property type="project" value="TreeGrafter"/>
</dbReference>
<dbReference type="SUPFAM" id="SSF54995">
    <property type="entry name" value="Ribosomal protein S6"/>
    <property type="match status" value="1"/>
</dbReference>
<dbReference type="CDD" id="cd00473">
    <property type="entry name" value="bS6"/>
    <property type="match status" value="1"/>
</dbReference>
<dbReference type="PANTHER" id="PTHR21011">
    <property type="entry name" value="MITOCHONDRIAL 28S RIBOSOMAL PROTEIN S6"/>
    <property type="match status" value="1"/>
</dbReference>
<dbReference type="GO" id="GO:0005840">
    <property type="term" value="C:ribosome"/>
    <property type="evidence" value="ECO:0007669"/>
    <property type="project" value="UniProtKB-KW"/>
</dbReference>
<protein>
    <submittedName>
        <fullName evidence="4">30S ribosomal protein S6</fullName>
    </submittedName>
</protein>
<proteinExistence type="inferred from homology"/>
<evidence type="ECO:0000256" key="2">
    <source>
        <dbReference type="ARBA" id="ARBA00022730"/>
    </source>
</evidence>
<accession>A0A645DN35</accession>
<comment type="caution">
    <text evidence="4">The sequence shown here is derived from an EMBL/GenBank/DDBJ whole genome shotgun (WGS) entry which is preliminary data.</text>
</comment>
<dbReference type="NCBIfam" id="TIGR00166">
    <property type="entry name" value="S6"/>
    <property type="match status" value="1"/>
</dbReference>
<dbReference type="EMBL" id="VSSQ01038013">
    <property type="protein sequence ID" value="MPM90870.1"/>
    <property type="molecule type" value="Genomic_DNA"/>
</dbReference>
<dbReference type="AlphaFoldDB" id="A0A645DN35"/>
<dbReference type="GO" id="GO:0006412">
    <property type="term" value="P:translation"/>
    <property type="evidence" value="ECO:0007669"/>
    <property type="project" value="InterPro"/>
</dbReference>
<evidence type="ECO:0000256" key="1">
    <source>
        <dbReference type="ARBA" id="ARBA00009512"/>
    </source>
</evidence>
<dbReference type="GO" id="GO:0005737">
    <property type="term" value="C:cytoplasm"/>
    <property type="evidence" value="ECO:0007669"/>
    <property type="project" value="UniProtKB-ARBA"/>
</dbReference>
<reference evidence="4" key="1">
    <citation type="submission" date="2019-08" db="EMBL/GenBank/DDBJ databases">
        <authorList>
            <person name="Kucharzyk K."/>
            <person name="Murdoch R.W."/>
            <person name="Higgins S."/>
            <person name="Loffler F."/>
        </authorList>
    </citation>
    <scope>NUCLEOTIDE SEQUENCE</scope>
</reference>
<evidence type="ECO:0000313" key="4">
    <source>
        <dbReference type="EMBL" id="MPM90870.1"/>
    </source>
</evidence>
<dbReference type="InterPro" id="IPR020814">
    <property type="entry name" value="Ribosomal_S6_plastid/chlpt"/>
</dbReference>